<proteinExistence type="predicted"/>
<keyword evidence="1" id="KW-0812">Transmembrane</keyword>
<dbReference type="EMBL" id="RJKX01000011">
    <property type="protein sequence ID" value="ROQ01163.1"/>
    <property type="molecule type" value="Genomic_DNA"/>
</dbReference>
<organism evidence="3 4">
    <name type="scientific">Stella humosa</name>
    <dbReference type="NCBI Taxonomy" id="94"/>
    <lineage>
        <taxon>Bacteria</taxon>
        <taxon>Pseudomonadati</taxon>
        <taxon>Pseudomonadota</taxon>
        <taxon>Alphaproteobacteria</taxon>
        <taxon>Rhodospirillales</taxon>
        <taxon>Stellaceae</taxon>
        <taxon>Stella</taxon>
    </lineage>
</organism>
<feature type="domain" description="TadE-like" evidence="2">
    <location>
        <begin position="20"/>
        <end position="61"/>
    </location>
</feature>
<keyword evidence="1" id="KW-0472">Membrane</keyword>
<comment type="caution">
    <text evidence="3">The sequence shown here is derived from an EMBL/GenBank/DDBJ whole genome shotgun (WGS) entry which is preliminary data.</text>
</comment>
<keyword evidence="4" id="KW-1185">Reference proteome</keyword>
<dbReference type="OrthoDB" id="7189296at2"/>
<dbReference type="InterPro" id="IPR012495">
    <property type="entry name" value="TadE-like_dom"/>
</dbReference>
<dbReference type="RefSeq" id="WP_123687957.1">
    <property type="nucleotide sequence ID" value="NZ_AP019700.1"/>
</dbReference>
<dbReference type="AlphaFoldDB" id="A0A3N1MBQ5"/>
<dbReference type="Proteomes" id="UP000278222">
    <property type="component" value="Unassembled WGS sequence"/>
</dbReference>
<name>A0A3N1MBQ5_9PROT</name>
<gene>
    <name evidence="3" type="ORF">EDC65_0340</name>
</gene>
<evidence type="ECO:0000313" key="3">
    <source>
        <dbReference type="EMBL" id="ROQ01163.1"/>
    </source>
</evidence>
<evidence type="ECO:0000313" key="4">
    <source>
        <dbReference type="Proteomes" id="UP000278222"/>
    </source>
</evidence>
<dbReference type="Pfam" id="PF07811">
    <property type="entry name" value="TadE"/>
    <property type="match status" value="1"/>
</dbReference>
<reference evidence="3 4" key="1">
    <citation type="submission" date="2018-11" db="EMBL/GenBank/DDBJ databases">
        <title>Genomic Encyclopedia of Type Strains, Phase IV (KMG-IV): sequencing the most valuable type-strain genomes for metagenomic binning, comparative biology and taxonomic classification.</title>
        <authorList>
            <person name="Goeker M."/>
        </authorList>
    </citation>
    <scope>NUCLEOTIDE SEQUENCE [LARGE SCALE GENOMIC DNA]</scope>
    <source>
        <strain evidence="3 4">DSM 5900</strain>
    </source>
</reference>
<evidence type="ECO:0000259" key="2">
    <source>
        <dbReference type="Pfam" id="PF07811"/>
    </source>
</evidence>
<sequence length="154" mass="15058">MIACARRPSRLGQFLRSVRGSSAVEFAIIAPVLIVVLGGLADLAIALHRTIGLENAARAGAQHAMSFPDDAPGIAAATVAALGGTVGAVSVAAAHCVCPGTSGPSVSCDGTPCSGAAAGRYVSVSVTASAETIFGLAAIVLPSSFTGSAVARVR</sequence>
<accession>A0A3N1MBQ5</accession>
<keyword evidence="1" id="KW-1133">Transmembrane helix</keyword>
<feature type="transmembrane region" description="Helical" evidence="1">
    <location>
        <begin position="26"/>
        <end position="47"/>
    </location>
</feature>
<protein>
    <submittedName>
        <fullName evidence="3">TadE-like protein</fullName>
    </submittedName>
</protein>
<evidence type="ECO:0000256" key="1">
    <source>
        <dbReference type="SAM" id="Phobius"/>
    </source>
</evidence>